<accession>A0A8A7KBG0</accession>
<dbReference type="SMART" id="SM00855">
    <property type="entry name" value="PGAM"/>
    <property type="match status" value="1"/>
</dbReference>
<dbReference type="Gene3D" id="3.40.50.1240">
    <property type="entry name" value="Phosphoglycerate mutase-like"/>
    <property type="match status" value="1"/>
</dbReference>
<dbReference type="InterPro" id="IPR029033">
    <property type="entry name" value="His_PPase_superfam"/>
</dbReference>
<dbReference type="PIRSF" id="PIRSF000709">
    <property type="entry name" value="6PFK_2-Ptase"/>
    <property type="match status" value="1"/>
</dbReference>
<dbReference type="GO" id="GO:0043755">
    <property type="term" value="F:alpha-ribazole phosphatase activity"/>
    <property type="evidence" value="ECO:0007669"/>
    <property type="project" value="UniProtKB-UniRule"/>
</dbReference>
<dbReference type="GO" id="GO:0004331">
    <property type="term" value="F:fructose-2,6-bisphosphate 2-phosphatase activity"/>
    <property type="evidence" value="ECO:0007669"/>
    <property type="project" value="TreeGrafter"/>
</dbReference>
<dbReference type="NCBIfam" id="TIGR03162">
    <property type="entry name" value="ribazole_cobC"/>
    <property type="match status" value="1"/>
</dbReference>
<dbReference type="Proteomes" id="UP000665020">
    <property type="component" value="Chromosome"/>
</dbReference>
<feature type="binding site" evidence="4">
    <location>
        <position position="59"/>
    </location>
    <ligand>
        <name>substrate</name>
    </ligand>
</feature>
<keyword evidence="1" id="KW-0378">Hydrolase</keyword>
<dbReference type="PANTHER" id="PTHR46517:SF1">
    <property type="entry name" value="FRUCTOSE-2,6-BISPHOSPHATASE TIGAR"/>
    <property type="match status" value="1"/>
</dbReference>
<dbReference type="EMBL" id="CP046640">
    <property type="protein sequence ID" value="QTL98781.1"/>
    <property type="molecule type" value="Genomic_DNA"/>
</dbReference>
<evidence type="ECO:0000256" key="2">
    <source>
        <dbReference type="NCBIfam" id="TIGR03162"/>
    </source>
</evidence>
<feature type="active site" description="Tele-phosphohistidine intermediate" evidence="3">
    <location>
        <position position="10"/>
    </location>
</feature>
<evidence type="ECO:0000256" key="3">
    <source>
        <dbReference type="PIRSR" id="PIRSR613078-1"/>
    </source>
</evidence>
<dbReference type="GO" id="GO:0043456">
    <property type="term" value="P:regulation of pentose-phosphate shunt"/>
    <property type="evidence" value="ECO:0007669"/>
    <property type="project" value="TreeGrafter"/>
</dbReference>
<feature type="active site" description="Proton donor/acceptor" evidence="3">
    <location>
        <position position="84"/>
    </location>
</feature>
<evidence type="ECO:0000313" key="6">
    <source>
        <dbReference type="Proteomes" id="UP000665020"/>
    </source>
</evidence>
<dbReference type="GO" id="GO:0045820">
    <property type="term" value="P:negative regulation of glycolytic process"/>
    <property type="evidence" value="ECO:0007669"/>
    <property type="project" value="TreeGrafter"/>
</dbReference>
<dbReference type="KEGG" id="ifn:GM661_12795"/>
<dbReference type="Pfam" id="PF00300">
    <property type="entry name" value="His_Phos_1"/>
    <property type="match status" value="1"/>
</dbReference>
<name>A0A8A7KBG0_9FIRM</name>
<dbReference type="GO" id="GO:0009236">
    <property type="term" value="P:cobalamin biosynthetic process"/>
    <property type="evidence" value="ECO:0007669"/>
    <property type="project" value="UniProtKB-UniRule"/>
</dbReference>
<dbReference type="InterPro" id="IPR051695">
    <property type="entry name" value="Phosphoglycerate_Mutase"/>
</dbReference>
<dbReference type="CDD" id="cd07067">
    <property type="entry name" value="HP_PGM_like"/>
    <property type="match status" value="1"/>
</dbReference>
<dbReference type="PANTHER" id="PTHR46517">
    <property type="entry name" value="FRUCTOSE-2,6-BISPHOSPHATASE TIGAR"/>
    <property type="match status" value="1"/>
</dbReference>
<dbReference type="RefSeq" id="WP_230867175.1">
    <property type="nucleotide sequence ID" value="NZ_CP046640.1"/>
</dbReference>
<dbReference type="PROSITE" id="PS00175">
    <property type="entry name" value="PG_MUTASE"/>
    <property type="match status" value="1"/>
</dbReference>
<protein>
    <recommendedName>
        <fullName evidence="2">Alpha-ribazole phosphatase</fullName>
        <ecNumber evidence="2">3.1.3.73</ecNumber>
    </recommendedName>
</protein>
<evidence type="ECO:0000313" key="5">
    <source>
        <dbReference type="EMBL" id="QTL98781.1"/>
    </source>
</evidence>
<dbReference type="SUPFAM" id="SSF53254">
    <property type="entry name" value="Phosphoglycerate mutase-like"/>
    <property type="match status" value="1"/>
</dbReference>
<reference evidence="5" key="1">
    <citation type="submission" date="2019-12" db="EMBL/GenBank/DDBJ databases">
        <authorList>
            <person name="zhang j."/>
            <person name="sun C.M."/>
        </authorList>
    </citation>
    <scope>NUCLEOTIDE SEQUENCE</scope>
    <source>
        <strain evidence="5">NS-1</strain>
    </source>
</reference>
<organism evidence="5 6">
    <name type="scientific">Iocasia fonsfrigidae</name>
    <dbReference type="NCBI Taxonomy" id="2682810"/>
    <lineage>
        <taxon>Bacteria</taxon>
        <taxon>Bacillati</taxon>
        <taxon>Bacillota</taxon>
        <taxon>Clostridia</taxon>
        <taxon>Halanaerobiales</taxon>
        <taxon>Halanaerobiaceae</taxon>
        <taxon>Iocasia</taxon>
    </lineage>
</organism>
<sequence>MGKKLFLIRHGQTDWNFAHKYQGQCDIPLNKTGISQALSVASQLADENIDGIFSSDLQRAAVTAEKIAQYHQDIELKTMPALREIDFGQWEGLKYQEIEREYPVHLKKWSENPGEIIPPGGESLLELQTRVISQVEEICQENQGNNLVLVTHGGVIRALLTYILNMSVDYYWKIEVVHCAITIVKYYDGEFILSSLNCCSGKL</sequence>
<evidence type="ECO:0000256" key="1">
    <source>
        <dbReference type="ARBA" id="ARBA00022801"/>
    </source>
</evidence>
<dbReference type="InterPro" id="IPR001345">
    <property type="entry name" value="PG/BPGM_mutase_AS"/>
</dbReference>
<keyword evidence="6" id="KW-1185">Reference proteome</keyword>
<dbReference type="AlphaFoldDB" id="A0A8A7KBG0"/>
<proteinExistence type="predicted"/>
<dbReference type="GO" id="GO:0005829">
    <property type="term" value="C:cytosol"/>
    <property type="evidence" value="ECO:0007669"/>
    <property type="project" value="TreeGrafter"/>
</dbReference>
<dbReference type="InterPro" id="IPR017578">
    <property type="entry name" value="Ribazole_CobC"/>
</dbReference>
<feature type="binding site" evidence="4">
    <location>
        <begin position="9"/>
        <end position="16"/>
    </location>
    <ligand>
        <name>substrate</name>
    </ligand>
</feature>
<gene>
    <name evidence="5" type="primary">cobC</name>
    <name evidence="5" type="ORF">GM661_12795</name>
</gene>
<dbReference type="InterPro" id="IPR013078">
    <property type="entry name" value="His_Pase_superF_clade-1"/>
</dbReference>
<dbReference type="EC" id="3.1.3.73" evidence="2"/>
<evidence type="ECO:0000256" key="4">
    <source>
        <dbReference type="PIRSR" id="PIRSR613078-2"/>
    </source>
</evidence>